<sequence>MEWKARRSGRWSFPLALVGAAVLAAGGMHRALAAPAGNVSALHALVQDYDRFSSALDPLSAAARGDEAAAERWPDDSLAAEQARYRTLLDFRRRLDAIDTKALSGEDAINDALIAWTVDLAIEGRRFDEGRMPFTSDEGFYLVPGYAAENSPLHDEAAARRWLTRMRALPAFYDQQIANMKRGIATGFVQPRLIALKVVEATRALAALPPERSALMAPFDTLPNTIPKARRDALRAEGLAIVRDRIKPAEEAVARFMKDAYLPASRATLGAFDLPDGRAYYAYRVRSETTTGMTPDEVFALGQSEIARLHAAMQAQMDALGFKGDFKAFVAALRGDQRFYVKTREALMEKASRLAKEVDDRLPGVIGKLPRLPYGVRQVPEAIEEGYTSGRYNPGSPALGIAGGLMINTSHLDQRPLYELPSLVAHEGAPGHHIQIALGQEMADLPGFRRDYATTAFVEGWALYSEQLVTEFGFYPTPYERFGQLSMEMWRACRLVMDVGLHWKGWTRDQAVACLRDNTAVAEKNIQNEVDRYIAWPGQALGYKIGELTIASLRHQAEAALGNRFDERRFHDVVLDEGAMPMDLLKARVAAWIEAEKKKTS</sequence>
<accession>A0A7W4J2S9</accession>
<dbReference type="Pfam" id="PF05960">
    <property type="entry name" value="DUF885"/>
    <property type="match status" value="1"/>
</dbReference>
<reference evidence="1 2" key="1">
    <citation type="submission" date="2020-04" db="EMBL/GenBank/DDBJ databases">
        <title>Description of novel Gluconacetobacter.</title>
        <authorList>
            <person name="Sombolestani A."/>
        </authorList>
    </citation>
    <scope>NUCLEOTIDE SEQUENCE [LARGE SCALE GENOMIC DNA]</scope>
    <source>
        <strain evidence="1 2">LMG 27724</strain>
    </source>
</reference>
<name>A0A7W4J2S9_9PROT</name>
<gene>
    <name evidence="1" type="ORF">HLH35_16085</name>
</gene>
<dbReference type="PANTHER" id="PTHR33361">
    <property type="entry name" value="GLR0591 PROTEIN"/>
    <property type="match status" value="1"/>
</dbReference>
<keyword evidence="2" id="KW-1185">Reference proteome</keyword>
<evidence type="ECO:0000313" key="2">
    <source>
        <dbReference type="Proteomes" id="UP000577891"/>
    </source>
</evidence>
<dbReference type="Proteomes" id="UP000577891">
    <property type="component" value="Unassembled WGS sequence"/>
</dbReference>
<evidence type="ECO:0000313" key="1">
    <source>
        <dbReference type="EMBL" id="MBB2173616.1"/>
    </source>
</evidence>
<dbReference type="AlphaFoldDB" id="A0A7W4J2S9"/>
<proteinExistence type="predicted"/>
<organism evidence="1 2">
    <name type="scientific">Gluconacetobacter asukensis</name>
    <dbReference type="NCBI Taxonomy" id="1017181"/>
    <lineage>
        <taxon>Bacteria</taxon>
        <taxon>Pseudomonadati</taxon>
        <taxon>Pseudomonadota</taxon>
        <taxon>Alphaproteobacteria</taxon>
        <taxon>Acetobacterales</taxon>
        <taxon>Acetobacteraceae</taxon>
        <taxon>Gluconacetobacter</taxon>
    </lineage>
</organism>
<dbReference type="InterPro" id="IPR010281">
    <property type="entry name" value="DUF885"/>
</dbReference>
<dbReference type="PANTHER" id="PTHR33361:SF2">
    <property type="entry name" value="DUF885 DOMAIN-CONTAINING PROTEIN"/>
    <property type="match status" value="1"/>
</dbReference>
<dbReference type="EMBL" id="JABEQE010000017">
    <property type="protein sequence ID" value="MBB2173616.1"/>
    <property type="molecule type" value="Genomic_DNA"/>
</dbReference>
<protein>
    <submittedName>
        <fullName evidence="1">DUF885 family protein</fullName>
    </submittedName>
</protein>
<comment type="caution">
    <text evidence="1">The sequence shown here is derived from an EMBL/GenBank/DDBJ whole genome shotgun (WGS) entry which is preliminary data.</text>
</comment>
<dbReference type="RefSeq" id="WP_182980111.1">
    <property type="nucleotide sequence ID" value="NZ_BAABGB010000057.1"/>
</dbReference>